<dbReference type="Pfam" id="PF00691">
    <property type="entry name" value="OmpA"/>
    <property type="match status" value="1"/>
</dbReference>
<dbReference type="STRING" id="283786.SAMN04487990_11159"/>
<dbReference type="GO" id="GO:0009279">
    <property type="term" value="C:cell outer membrane"/>
    <property type="evidence" value="ECO:0007669"/>
    <property type="project" value="UniProtKB-SubCell"/>
</dbReference>
<evidence type="ECO:0000256" key="3">
    <source>
        <dbReference type="ARBA" id="ARBA00023237"/>
    </source>
</evidence>
<evidence type="ECO:0000256" key="5">
    <source>
        <dbReference type="SAM" id="SignalP"/>
    </source>
</evidence>
<dbReference type="PROSITE" id="PS51123">
    <property type="entry name" value="OMPA_2"/>
    <property type="match status" value="1"/>
</dbReference>
<dbReference type="CDD" id="cd07185">
    <property type="entry name" value="OmpA_C-like"/>
    <property type="match status" value="1"/>
</dbReference>
<dbReference type="PROSITE" id="PS01068">
    <property type="entry name" value="OMPA_1"/>
    <property type="match status" value="1"/>
</dbReference>
<dbReference type="Gene3D" id="3.30.1330.60">
    <property type="entry name" value="OmpA-like domain"/>
    <property type="match status" value="1"/>
</dbReference>
<evidence type="ECO:0000256" key="2">
    <source>
        <dbReference type="ARBA" id="ARBA00023136"/>
    </source>
</evidence>
<evidence type="ECO:0000313" key="8">
    <source>
        <dbReference type="Proteomes" id="UP000198846"/>
    </source>
</evidence>
<dbReference type="Proteomes" id="UP000198846">
    <property type="component" value="Unassembled WGS sequence"/>
</dbReference>
<dbReference type="InterPro" id="IPR006665">
    <property type="entry name" value="OmpA-like"/>
</dbReference>
<dbReference type="SUPFAM" id="SSF103088">
    <property type="entry name" value="OmpA-like"/>
    <property type="match status" value="1"/>
</dbReference>
<feature type="chain" id="PRO_5011650656" evidence="5">
    <location>
        <begin position="19"/>
        <end position="423"/>
    </location>
</feature>
<gene>
    <name evidence="7" type="ORF">SAMN04487990_11159</name>
</gene>
<accession>A0A1H4AMJ0</accession>
<dbReference type="InterPro" id="IPR006690">
    <property type="entry name" value="OMPA-like_CS"/>
</dbReference>
<sequence>MKKLILPVLLLASAGLFAQDTDNVSTNEFNKWSIEVSGGVHKPARPMASGYFTNTPDFGQVGLGARYMVNEKFGLRLGLGYNNIEEDENSLPFESSYFRTSLEGVVNVGNILNFNSWTNTFGLLVHGGGGYSFMKYDSPVEIDDKDQMLHMVAGITPMIKLGNRVALFGDVSAIGNIRQSRTFDGTAVSHTKGVDGFLVNASVGLNIYLGKADTHADWYSEENRLTEEFMKIEDRVNKIENDLIDTDQDGVPDYLDREPNTMTGVAVDSKGRAVDVNNNGIPDEIEHSLDQRYLQKGENAQGTNAKDNSIADLLNKGYVNVYFKFNSDKPETYSLQAINYLKQYMKENSSVNAELIGYADELGNPEYNAKLSEKRAKKVYDILVASGIEASRLSYIGGGEDTSVEKSSAPARQLVRRVTFKLK</sequence>
<dbReference type="GO" id="GO:0005509">
    <property type="term" value="F:calcium ion binding"/>
    <property type="evidence" value="ECO:0007669"/>
    <property type="project" value="InterPro"/>
</dbReference>
<keyword evidence="3" id="KW-0998">Cell outer membrane</keyword>
<dbReference type="PANTHER" id="PTHR30329:SF21">
    <property type="entry name" value="LIPOPROTEIN YIAD-RELATED"/>
    <property type="match status" value="1"/>
</dbReference>
<keyword evidence="2 4" id="KW-0472">Membrane</keyword>
<evidence type="ECO:0000256" key="1">
    <source>
        <dbReference type="ARBA" id="ARBA00004442"/>
    </source>
</evidence>
<comment type="subcellular location">
    <subcellularLocation>
        <location evidence="1">Cell outer membrane</location>
    </subcellularLocation>
</comment>
<feature type="domain" description="OmpA-like" evidence="6">
    <location>
        <begin position="310"/>
        <end position="423"/>
    </location>
</feature>
<dbReference type="OrthoDB" id="1522982at2"/>
<keyword evidence="5" id="KW-0732">Signal</keyword>
<dbReference type="InterPro" id="IPR036737">
    <property type="entry name" value="OmpA-like_sf"/>
</dbReference>
<reference evidence="7 8" key="1">
    <citation type="submission" date="2016-10" db="EMBL/GenBank/DDBJ databases">
        <authorList>
            <person name="de Groot N.N."/>
        </authorList>
    </citation>
    <scope>NUCLEOTIDE SEQUENCE [LARGE SCALE GENOMIC DNA]</scope>
    <source>
        <strain evidence="7 8">DSM 23842</strain>
    </source>
</reference>
<dbReference type="AlphaFoldDB" id="A0A1H4AMJ0"/>
<organism evidence="7 8">
    <name type="scientific">Bizionia paragorgiae</name>
    <dbReference type="NCBI Taxonomy" id="283786"/>
    <lineage>
        <taxon>Bacteria</taxon>
        <taxon>Pseudomonadati</taxon>
        <taxon>Bacteroidota</taxon>
        <taxon>Flavobacteriia</taxon>
        <taxon>Flavobacteriales</taxon>
        <taxon>Flavobacteriaceae</taxon>
        <taxon>Bizionia</taxon>
    </lineage>
</organism>
<evidence type="ECO:0000259" key="6">
    <source>
        <dbReference type="PROSITE" id="PS51123"/>
    </source>
</evidence>
<dbReference type="RefSeq" id="WP_092134495.1">
    <property type="nucleotide sequence ID" value="NZ_FNQK01000011.1"/>
</dbReference>
<dbReference type="EMBL" id="FNQK01000011">
    <property type="protein sequence ID" value="SEA37113.1"/>
    <property type="molecule type" value="Genomic_DNA"/>
</dbReference>
<dbReference type="SUPFAM" id="SSF103647">
    <property type="entry name" value="TSP type-3 repeat"/>
    <property type="match status" value="1"/>
</dbReference>
<dbReference type="InterPro" id="IPR050330">
    <property type="entry name" value="Bact_OuterMem_StrucFunc"/>
</dbReference>
<dbReference type="PRINTS" id="PR01021">
    <property type="entry name" value="OMPADOMAIN"/>
</dbReference>
<dbReference type="InterPro" id="IPR006664">
    <property type="entry name" value="OMP_bac"/>
</dbReference>
<protein>
    <submittedName>
        <fullName evidence="7">OmpA-OmpF porin, OOP family</fullName>
    </submittedName>
</protein>
<proteinExistence type="predicted"/>
<dbReference type="InterPro" id="IPR028974">
    <property type="entry name" value="TSP_type-3_rpt"/>
</dbReference>
<name>A0A1H4AMJ0_BIZPA</name>
<evidence type="ECO:0000313" key="7">
    <source>
        <dbReference type="EMBL" id="SEA37113.1"/>
    </source>
</evidence>
<feature type="signal peptide" evidence="5">
    <location>
        <begin position="1"/>
        <end position="18"/>
    </location>
</feature>
<keyword evidence="8" id="KW-1185">Reference proteome</keyword>
<evidence type="ECO:0000256" key="4">
    <source>
        <dbReference type="PROSITE-ProRule" id="PRU00473"/>
    </source>
</evidence>
<dbReference type="PANTHER" id="PTHR30329">
    <property type="entry name" value="STATOR ELEMENT OF FLAGELLAR MOTOR COMPLEX"/>
    <property type="match status" value="1"/>
</dbReference>